<comment type="caution">
    <text evidence="2">The sequence shown here is derived from an EMBL/GenBank/DDBJ whole genome shotgun (WGS) entry which is preliminary data.</text>
</comment>
<accession>A0A4C1TUK0</accession>
<evidence type="ECO:0000259" key="1">
    <source>
        <dbReference type="Pfam" id="PF00078"/>
    </source>
</evidence>
<feature type="domain" description="Reverse transcriptase" evidence="1">
    <location>
        <begin position="16"/>
        <end position="99"/>
    </location>
</feature>
<keyword evidence="3" id="KW-1185">Reference proteome</keyword>
<dbReference type="Pfam" id="PF00078">
    <property type="entry name" value="RVT_1"/>
    <property type="match status" value="1"/>
</dbReference>
<dbReference type="Proteomes" id="UP000299102">
    <property type="component" value="Unassembled WGS sequence"/>
</dbReference>
<evidence type="ECO:0000313" key="3">
    <source>
        <dbReference type="Proteomes" id="UP000299102"/>
    </source>
</evidence>
<name>A0A4C1TUK0_EUMVA</name>
<reference evidence="2 3" key="1">
    <citation type="journal article" date="2019" name="Commun. Biol.">
        <title>The bagworm genome reveals a unique fibroin gene that provides high tensile strength.</title>
        <authorList>
            <person name="Kono N."/>
            <person name="Nakamura H."/>
            <person name="Ohtoshi R."/>
            <person name="Tomita M."/>
            <person name="Numata K."/>
            <person name="Arakawa K."/>
        </authorList>
    </citation>
    <scope>NUCLEOTIDE SEQUENCE [LARGE SCALE GENOMIC DNA]</scope>
</reference>
<sequence length="185" mass="21153">MSLYGMVRGYLWDREVIVRYAGRQCRRRTSKGCIQGCIAGPIFWNLILDSLLPEFGELGVYVQAFADDVVLMFSGQSASSIEGDAKQALAHVHDFFNYHNDCQIIRIFSIRLNFKTVPDDLAFQLLFDIGTDFSVLLFRENDTYNLRQTGKTFFFIFGTNFLTAGLEEIGILLRNRTEKNVIVKP</sequence>
<protein>
    <submittedName>
        <fullName evidence="2">Retrovirus-related Pol polyprotein from type-1 retrotransposable element R1 2</fullName>
    </submittedName>
</protein>
<dbReference type="EMBL" id="BGZK01000089">
    <property type="protein sequence ID" value="GBP17687.1"/>
    <property type="molecule type" value="Genomic_DNA"/>
</dbReference>
<dbReference type="InterPro" id="IPR000477">
    <property type="entry name" value="RT_dom"/>
</dbReference>
<organism evidence="2 3">
    <name type="scientific">Eumeta variegata</name>
    <name type="common">Bagworm moth</name>
    <name type="synonym">Eumeta japonica</name>
    <dbReference type="NCBI Taxonomy" id="151549"/>
    <lineage>
        <taxon>Eukaryota</taxon>
        <taxon>Metazoa</taxon>
        <taxon>Ecdysozoa</taxon>
        <taxon>Arthropoda</taxon>
        <taxon>Hexapoda</taxon>
        <taxon>Insecta</taxon>
        <taxon>Pterygota</taxon>
        <taxon>Neoptera</taxon>
        <taxon>Endopterygota</taxon>
        <taxon>Lepidoptera</taxon>
        <taxon>Glossata</taxon>
        <taxon>Ditrysia</taxon>
        <taxon>Tineoidea</taxon>
        <taxon>Psychidae</taxon>
        <taxon>Oiketicinae</taxon>
        <taxon>Eumeta</taxon>
    </lineage>
</organism>
<evidence type="ECO:0000313" key="2">
    <source>
        <dbReference type="EMBL" id="GBP17687.1"/>
    </source>
</evidence>
<dbReference type="AlphaFoldDB" id="A0A4C1TUK0"/>
<proteinExistence type="predicted"/>
<dbReference type="OrthoDB" id="411871at2759"/>
<gene>
    <name evidence="2" type="ORF">EVAR_8675_1</name>
</gene>